<dbReference type="InterPro" id="IPR041664">
    <property type="entry name" value="AAA_16"/>
</dbReference>
<feature type="domain" description="HTH luxR-type" evidence="3">
    <location>
        <begin position="864"/>
        <end position="929"/>
    </location>
</feature>
<dbReference type="GO" id="GO:0006355">
    <property type="term" value="P:regulation of DNA-templated transcription"/>
    <property type="evidence" value="ECO:0007669"/>
    <property type="project" value="InterPro"/>
</dbReference>
<dbReference type="Gene3D" id="1.25.40.10">
    <property type="entry name" value="Tetratricopeptide repeat domain"/>
    <property type="match status" value="1"/>
</dbReference>
<dbReference type="InterPro" id="IPR036388">
    <property type="entry name" value="WH-like_DNA-bd_sf"/>
</dbReference>
<dbReference type="EMBL" id="QHKI01000034">
    <property type="protein sequence ID" value="RSM78976.1"/>
    <property type="molecule type" value="Genomic_DNA"/>
</dbReference>
<dbReference type="Pfam" id="PF00196">
    <property type="entry name" value="GerE"/>
    <property type="match status" value="1"/>
</dbReference>
<evidence type="ECO:0000313" key="5">
    <source>
        <dbReference type="Proteomes" id="UP000287547"/>
    </source>
</evidence>
<dbReference type="GO" id="GO:0004016">
    <property type="term" value="F:adenylate cyclase activity"/>
    <property type="evidence" value="ECO:0007669"/>
    <property type="project" value="TreeGrafter"/>
</dbReference>
<evidence type="ECO:0000256" key="2">
    <source>
        <dbReference type="ARBA" id="ARBA00022840"/>
    </source>
</evidence>
<name>A0A428Z1R3_KIBAR</name>
<dbReference type="GO" id="GO:0003677">
    <property type="term" value="F:DNA binding"/>
    <property type="evidence" value="ECO:0007669"/>
    <property type="project" value="InterPro"/>
</dbReference>
<evidence type="ECO:0000313" key="4">
    <source>
        <dbReference type="EMBL" id="RSM78976.1"/>
    </source>
</evidence>
<dbReference type="InterPro" id="IPR016032">
    <property type="entry name" value="Sig_transdc_resp-reg_C-effctor"/>
</dbReference>
<sequence length="930" mass="100242">MLNSGGVSRIADGRYCVRRAWRAELSVGVHLPLVGRAPEQAVIGKLLDGVAEEGAALVIRGTPGVGKSALLEWAATTAGDRFRVLRTVGSVTEFGLPYAALYQVMRSVLGHRNRLTANHRLALDVAFGRRSGASPDLYKVAMAALELLAEAAVERPVLLVADDAQWMDPASQQALAFVARRVTADRIVLLATHRENESGLLLDSAIPSMTIAPLDTESAATLLDGVAGALDPGTRSRLLDAACGNPLALLELPRTVGVYAGAHSDRLLLTARLESSFLARIGEFDAATTTVLEVAALSDSDDVAEIVAAAEQLSGRDITPALDPAVSAGLVVVDGAAVRFRHPLIRSAILQRLGPDRRRACHAALARVLPDRPERSVWHRAAAALRPDAALAAELERQADQAIKRGAPTNAVRTLERAAQLSVDSRDKAERTYRAAVLAYAVGQTDNGERLRRHYRDLVDSEHDGLRYEWLNELADGDSGGERRINLLIDFAGMATAIGDDTLATDFLRTSALRCWNLFPGRPVGKQVIAAADRLTVADIPTRAQLLAYGSPFDSDDTVRALIAQVPTATQDATTTYRLAHAAACAGAFDVSEGLLTEAAERLRSEGQLHTLGRALSLLAWSAMRRGYWSHAVAAAEESTRLCAETRQPFWEAASLVAHATVAAFRGDFAFAEDLVVRADRVNPRRFATIGAVVLLARAATASGQGRYELAYASLAQLHDPANAAYHPAHALWSLASLAEAAAACGEVAAARSLIDRMPAEVRETTSPTGRMNLSVARAVLAPHDESESSFAEALAIDMTMWPYERNRLLLTYGKSLRRRRRVRESRDYLRTARDGFDGLGARPLAERARAELRAAGERSDSPVADIWDSLSAQEIQIASMVAQGLTNRDIAKGLFISHRTVGSHLYRMFPKLGITSRGELQRMAAEHEL</sequence>
<dbReference type="GO" id="GO:0005737">
    <property type="term" value="C:cytoplasm"/>
    <property type="evidence" value="ECO:0007669"/>
    <property type="project" value="TreeGrafter"/>
</dbReference>
<dbReference type="PROSITE" id="PS50043">
    <property type="entry name" value="HTH_LUXR_2"/>
    <property type="match status" value="1"/>
</dbReference>
<evidence type="ECO:0000259" key="3">
    <source>
        <dbReference type="PROSITE" id="PS50043"/>
    </source>
</evidence>
<dbReference type="AlphaFoldDB" id="A0A428Z1R3"/>
<dbReference type="Pfam" id="PF13191">
    <property type="entry name" value="AAA_16"/>
    <property type="match status" value="1"/>
</dbReference>
<keyword evidence="2" id="KW-0067">ATP-binding</keyword>
<dbReference type="SUPFAM" id="SSF46894">
    <property type="entry name" value="C-terminal effector domain of the bipartite response regulators"/>
    <property type="match status" value="1"/>
</dbReference>
<dbReference type="InterPro" id="IPR000792">
    <property type="entry name" value="Tscrpt_reg_LuxR_C"/>
</dbReference>
<dbReference type="GO" id="GO:0005524">
    <property type="term" value="F:ATP binding"/>
    <property type="evidence" value="ECO:0007669"/>
    <property type="project" value="UniProtKB-KW"/>
</dbReference>
<dbReference type="SUPFAM" id="SSF48452">
    <property type="entry name" value="TPR-like"/>
    <property type="match status" value="1"/>
</dbReference>
<gene>
    <name evidence="4" type="ORF">DMH04_32385</name>
</gene>
<dbReference type="InterPro" id="IPR011990">
    <property type="entry name" value="TPR-like_helical_dom_sf"/>
</dbReference>
<accession>A0A428Z1R3</accession>
<dbReference type="CDD" id="cd06170">
    <property type="entry name" value="LuxR_C_like"/>
    <property type="match status" value="1"/>
</dbReference>
<dbReference type="PANTHER" id="PTHR16305:SF35">
    <property type="entry name" value="TRANSCRIPTIONAL ACTIVATOR DOMAIN"/>
    <property type="match status" value="1"/>
</dbReference>
<keyword evidence="1" id="KW-0547">Nucleotide-binding</keyword>
<dbReference type="Gene3D" id="1.10.10.10">
    <property type="entry name" value="Winged helix-like DNA-binding domain superfamily/Winged helix DNA-binding domain"/>
    <property type="match status" value="1"/>
</dbReference>
<reference evidence="4 5" key="1">
    <citation type="submission" date="2018-05" db="EMBL/GenBank/DDBJ databases">
        <title>Evolution of GPA BGCs.</title>
        <authorList>
            <person name="Waglechner N."/>
            <person name="Wright G.D."/>
        </authorList>
    </citation>
    <scope>NUCLEOTIDE SEQUENCE [LARGE SCALE GENOMIC DNA]</scope>
    <source>
        <strain evidence="4 5">A82846</strain>
    </source>
</reference>
<dbReference type="PANTHER" id="PTHR16305">
    <property type="entry name" value="TESTICULAR SOLUBLE ADENYLYL CYCLASE"/>
    <property type="match status" value="1"/>
</dbReference>
<evidence type="ECO:0000256" key="1">
    <source>
        <dbReference type="ARBA" id="ARBA00022741"/>
    </source>
</evidence>
<organism evidence="4 5">
    <name type="scientific">Kibdelosporangium aridum</name>
    <dbReference type="NCBI Taxonomy" id="2030"/>
    <lineage>
        <taxon>Bacteria</taxon>
        <taxon>Bacillati</taxon>
        <taxon>Actinomycetota</taxon>
        <taxon>Actinomycetes</taxon>
        <taxon>Pseudonocardiales</taxon>
        <taxon>Pseudonocardiaceae</taxon>
        <taxon>Kibdelosporangium</taxon>
    </lineage>
</organism>
<protein>
    <submittedName>
        <fullName evidence="4">LuxR family transcriptional regulator</fullName>
    </submittedName>
</protein>
<dbReference type="Proteomes" id="UP000287547">
    <property type="component" value="Unassembled WGS sequence"/>
</dbReference>
<dbReference type="OrthoDB" id="3656034at2"/>
<comment type="caution">
    <text evidence="4">The sequence shown here is derived from an EMBL/GenBank/DDBJ whole genome shotgun (WGS) entry which is preliminary data.</text>
</comment>
<dbReference type="SUPFAM" id="SSF52540">
    <property type="entry name" value="P-loop containing nucleoside triphosphate hydrolases"/>
    <property type="match status" value="1"/>
</dbReference>
<dbReference type="SMART" id="SM00421">
    <property type="entry name" value="HTH_LUXR"/>
    <property type="match status" value="1"/>
</dbReference>
<dbReference type="InterPro" id="IPR027417">
    <property type="entry name" value="P-loop_NTPase"/>
</dbReference>
<dbReference type="PROSITE" id="PS00622">
    <property type="entry name" value="HTH_LUXR_1"/>
    <property type="match status" value="1"/>
</dbReference>
<proteinExistence type="predicted"/>
<dbReference type="PRINTS" id="PR00038">
    <property type="entry name" value="HTHLUXR"/>
</dbReference>